<feature type="non-terminal residue" evidence="1">
    <location>
        <position position="96"/>
    </location>
</feature>
<name>A0A382JFW3_9ZZZZ</name>
<proteinExistence type="predicted"/>
<reference evidence="1" key="1">
    <citation type="submission" date="2018-05" db="EMBL/GenBank/DDBJ databases">
        <authorList>
            <person name="Lanie J.A."/>
            <person name="Ng W.-L."/>
            <person name="Kazmierczak K.M."/>
            <person name="Andrzejewski T.M."/>
            <person name="Davidsen T.M."/>
            <person name="Wayne K.J."/>
            <person name="Tettelin H."/>
            <person name="Glass J.I."/>
            <person name="Rusch D."/>
            <person name="Podicherti R."/>
            <person name="Tsui H.-C.T."/>
            <person name="Winkler M.E."/>
        </authorList>
    </citation>
    <scope>NUCLEOTIDE SEQUENCE</scope>
</reference>
<protein>
    <submittedName>
        <fullName evidence="1">Uncharacterized protein</fullName>
    </submittedName>
</protein>
<sequence>MEYVKGSYTKDNAENSNDAFEAGRIISLFHLLLRDKDLDKCIDTLDNFHNLPYRIKEFEESLKNSNDNLKEECREEINFSREMFDKLIVFYNSNLP</sequence>
<gene>
    <name evidence="1" type="ORF">METZ01_LOCUS263874</name>
</gene>
<dbReference type="EMBL" id="UINC01074132">
    <property type="protein sequence ID" value="SVC11020.1"/>
    <property type="molecule type" value="Genomic_DNA"/>
</dbReference>
<evidence type="ECO:0000313" key="1">
    <source>
        <dbReference type="EMBL" id="SVC11020.1"/>
    </source>
</evidence>
<organism evidence="1">
    <name type="scientific">marine metagenome</name>
    <dbReference type="NCBI Taxonomy" id="408172"/>
    <lineage>
        <taxon>unclassified sequences</taxon>
        <taxon>metagenomes</taxon>
        <taxon>ecological metagenomes</taxon>
    </lineage>
</organism>
<accession>A0A382JFW3</accession>
<dbReference type="AlphaFoldDB" id="A0A382JFW3"/>